<evidence type="ECO:0000313" key="2">
    <source>
        <dbReference type="Proteomes" id="UP001153321"/>
    </source>
</evidence>
<organism evidence="1 2">
    <name type="scientific">Spodoptera littoralis</name>
    <name type="common">Egyptian cotton leafworm</name>
    <dbReference type="NCBI Taxonomy" id="7109"/>
    <lineage>
        <taxon>Eukaryota</taxon>
        <taxon>Metazoa</taxon>
        <taxon>Ecdysozoa</taxon>
        <taxon>Arthropoda</taxon>
        <taxon>Hexapoda</taxon>
        <taxon>Insecta</taxon>
        <taxon>Pterygota</taxon>
        <taxon>Neoptera</taxon>
        <taxon>Endopterygota</taxon>
        <taxon>Lepidoptera</taxon>
        <taxon>Glossata</taxon>
        <taxon>Ditrysia</taxon>
        <taxon>Noctuoidea</taxon>
        <taxon>Noctuidae</taxon>
        <taxon>Amphipyrinae</taxon>
        <taxon>Spodoptera</taxon>
    </lineage>
</organism>
<sequence length="16" mass="1754">MKSPICVTDVHLGQIL</sequence>
<name>A0A9P0N8E6_SPOLI</name>
<gene>
    <name evidence="1" type="ORF">SPLIT_LOCUS8920</name>
</gene>
<proteinExistence type="predicted"/>
<keyword evidence="2" id="KW-1185">Reference proteome</keyword>
<evidence type="ECO:0000313" key="1">
    <source>
        <dbReference type="EMBL" id="CAH1643566.1"/>
    </source>
</evidence>
<dbReference type="Proteomes" id="UP001153321">
    <property type="component" value="Chromosome 3"/>
</dbReference>
<accession>A0A9P0N8E6</accession>
<protein>
    <submittedName>
        <fullName evidence="1">Uncharacterized protein</fullName>
    </submittedName>
</protein>
<dbReference type="AlphaFoldDB" id="A0A9P0N8E6"/>
<reference evidence="1" key="1">
    <citation type="submission" date="2022-02" db="EMBL/GenBank/DDBJ databases">
        <authorList>
            <person name="King R."/>
        </authorList>
    </citation>
    <scope>NUCLEOTIDE SEQUENCE</scope>
</reference>
<dbReference type="EMBL" id="LR824534">
    <property type="protein sequence ID" value="CAH1643566.1"/>
    <property type="molecule type" value="Genomic_DNA"/>
</dbReference>